<organism evidence="8 9">
    <name type="scientific">Alkalilimnicola ehrlichii (strain ATCC BAA-1101 / DSM 17681 / MLHE-1)</name>
    <dbReference type="NCBI Taxonomy" id="187272"/>
    <lineage>
        <taxon>Bacteria</taxon>
        <taxon>Pseudomonadati</taxon>
        <taxon>Pseudomonadota</taxon>
        <taxon>Gammaproteobacteria</taxon>
        <taxon>Chromatiales</taxon>
        <taxon>Ectothiorhodospiraceae</taxon>
        <taxon>Alkalilimnicola</taxon>
    </lineage>
</organism>
<name>Q0A712_ALKEH</name>
<feature type="transmembrane region" description="Helical" evidence="7">
    <location>
        <begin position="39"/>
        <end position="60"/>
    </location>
</feature>
<evidence type="ECO:0000256" key="4">
    <source>
        <dbReference type="ARBA" id="ARBA00022692"/>
    </source>
</evidence>
<keyword evidence="6 7" id="KW-0472">Membrane</keyword>
<keyword evidence="4 7" id="KW-0812">Transmembrane</keyword>
<dbReference type="GO" id="GO:0000041">
    <property type="term" value="P:transition metal ion transport"/>
    <property type="evidence" value="ECO:0007669"/>
    <property type="project" value="InterPro"/>
</dbReference>
<dbReference type="OrthoDB" id="9809846at2"/>
<evidence type="ECO:0000256" key="3">
    <source>
        <dbReference type="ARBA" id="ARBA00022475"/>
    </source>
</evidence>
<dbReference type="PANTHER" id="PTHR34229">
    <property type="entry name" value="METAL TRANSPORT PROTEIN HI_1621-RELATED"/>
    <property type="match status" value="1"/>
</dbReference>
<comment type="subcellular location">
    <subcellularLocation>
        <location evidence="1">Cell membrane</location>
        <topology evidence="1">Multi-pass membrane protein</topology>
    </subcellularLocation>
</comment>
<evidence type="ECO:0000313" key="9">
    <source>
        <dbReference type="Proteomes" id="UP000001962"/>
    </source>
</evidence>
<reference evidence="9" key="1">
    <citation type="submission" date="2006-08" db="EMBL/GenBank/DDBJ databases">
        <title>Complete sequence of Alkalilimnicola ehrilichei MLHE-1.</title>
        <authorList>
            <person name="Copeland A."/>
            <person name="Lucas S."/>
            <person name="Lapidus A."/>
            <person name="Barry K."/>
            <person name="Detter J.C."/>
            <person name="Glavina del Rio T."/>
            <person name="Hammon N."/>
            <person name="Israni S."/>
            <person name="Dalin E."/>
            <person name="Tice H."/>
            <person name="Pitluck S."/>
            <person name="Sims D."/>
            <person name="Brettin T."/>
            <person name="Bruce D."/>
            <person name="Han C."/>
            <person name="Tapia R."/>
            <person name="Gilna P."/>
            <person name="Schmutz J."/>
            <person name="Larimer F."/>
            <person name="Land M."/>
            <person name="Hauser L."/>
            <person name="Kyrpides N."/>
            <person name="Mikhailova N."/>
            <person name="Oremland R.S."/>
            <person name="Hoeft S.E."/>
            <person name="Switzer-Blum J."/>
            <person name="Kulp T."/>
            <person name="King G."/>
            <person name="Tabita R."/>
            <person name="Witte B."/>
            <person name="Santini J.M."/>
            <person name="Basu P."/>
            <person name="Hollibaugh J.T."/>
            <person name="Xie G."/>
            <person name="Stolz J.F."/>
            <person name="Richardson P."/>
        </authorList>
    </citation>
    <scope>NUCLEOTIDE SEQUENCE [LARGE SCALE GENOMIC DNA]</scope>
    <source>
        <strain evidence="9">ATCC BAA-1101 / DSM 17681 / MLHE-1</strain>
    </source>
</reference>
<dbReference type="HOGENOM" id="CLU_052508_2_1_6"/>
<protein>
    <submittedName>
        <fullName evidence="8">Cobalamin (Vitamin B12) biosynthesis CbiM protein</fullName>
    </submittedName>
</protein>
<dbReference type="AlphaFoldDB" id="Q0A712"/>
<feature type="transmembrane region" description="Helical" evidence="7">
    <location>
        <begin position="103"/>
        <end position="124"/>
    </location>
</feature>
<evidence type="ECO:0000256" key="1">
    <source>
        <dbReference type="ARBA" id="ARBA00004651"/>
    </source>
</evidence>
<dbReference type="Gene3D" id="1.10.1760.20">
    <property type="match status" value="1"/>
</dbReference>
<evidence type="ECO:0000256" key="7">
    <source>
        <dbReference type="SAM" id="Phobius"/>
    </source>
</evidence>
<dbReference type="PANTHER" id="PTHR34229:SF1">
    <property type="entry name" value="METAL TRANSPORT PROTEIN HI_1621-RELATED"/>
    <property type="match status" value="1"/>
</dbReference>
<keyword evidence="2" id="KW-0813">Transport</keyword>
<keyword evidence="5 7" id="KW-1133">Transmembrane helix</keyword>
<dbReference type="Proteomes" id="UP000001962">
    <property type="component" value="Chromosome"/>
</dbReference>
<sequence length="217" mass="22900">MHIPDGLLAPQTYLPAFALAAPLWLHATRKLRGTLDETLLPRLAVFTALAFLLSSLMVPLPGGTSTHAVGVALMALVLGPWTAFLAYTLVLVVQALLVGAGGITALAANALLMGFVGAWTAVILHRWLHPLHGDAATGVAVWVSVVLSATLMATLLGVQPLIAQDETGSPLYFPFGLTVTLPAVVLPHMLLAIGEAVLTLLILRHARHRGWMEARAL</sequence>
<dbReference type="eggNOG" id="COG0310">
    <property type="taxonomic scope" value="Bacteria"/>
</dbReference>
<feature type="transmembrane region" description="Helical" evidence="7">
    <location>
        <begin position="72"/>
        <end position="97"/>
    </location>
</feature>
<dbReference type="Pfam" id="PF01891">
    <property type="entry name" value="CbiM"/>
    <property type="match status" value="1"/>
</dbReference>
<feature type="transmembrane region" description="Helical" evidence="7">
    <location>
        <begin position="7"/>
        <end position="27"/>
    </location>
</feature>
<keyword evidence="9" id="KW-1185">Reference proteome</keyword>
<dbReference type="InterPro" id="IPR002751">
    <property type="entry name" value="CbiM/NikMN"/>
</dbReference>
<feature type="transmembrane region" description="Helical" evidence="7">
    <location>
        <begin position="179"/>
        <end position="203"/>
    </location>
</feature>
<evidence type="ECO:0000256" key="6">
    <source>
        <dbReference type="ARBA" id="ARBA00023136"/>
    </source>
</evidence>
<dbReference type="EMBL" id="CP000453">
    <property type="protein sequence ID" value="ABI57375.1"/>
    <property type="molecule type" value="Genomic_DNA"/>
</dbReference>
<evidence type="ECO:0000256" key="2">
    <source>
        <dbReference type="ARBA" id="ARBA00022448"/>
    </source>
</evidence>
<dbReference type="GO" id="GO:0005886">
    <property type="term" value="C:plasma membrane"/>
    <property type="evidence" value="ECO:0007669"/>
    <property type="project" value="UniProtKB-SubCell"/>
</dbReference>
<evidence type="ECO:0000256" key="5">
    <source>
        <dbReference type="ARBA" id="ARBA00022989"/>
    </source>
</evidence>
<keyword evidence="3" id="KW-1003">Cell membrane</keyword>
<dbReference type="RefSeq" id="WP_011629769.1">
    <property type="nucleotide sequence ID" value="NC_008340.1"/>
</dbReference>
<accession>Q0A712</accession>
<feature type="transmembrane region" description="Helical" evidence="7">
    <location>
        <begin position="136"/>
        <end position="159"/>
    </location>
</feature>
<gene>
    <name evidence="8" type="ordered locus">Mlg_2033</name>
</gene>
<proteinExistence type="predicted"/>
<evidence type="ECO:0000313" key="8">
    <source>
        <dbReference type="EMBL" id="ABI57375.1"/>
    </source>
</evidence>
<dbReference type="KEGG" id="aeh:Mlg_2033"/>